<dbReference type="Proteomes" id="UP000195728">
    <property type="component" value="Unassembled WGS sequence"/>
</dbReference>
<gene>
    <name evidence="2" type="ORF">BC10311_03439</name>
    <name evidence="3" type="ORF">QNH45_13085</name>
</gene>
<evidence type="ECO:0000259" key="1">
    <source>
        <dbReference type="Pfam" id="PF18352"/>
    </source>
</evidence>
<dbReference type="EMBL" id="FMBG01000016">
    <property type="protein sequence ID" value="SCC45737.1"/>
    <property type="molecule type" value="Genomic_DNA"/>
</dbReference>
<evidence type="ECO:0000313" key="5">
    <source>
        <dbReference type="Proteomes" id="UP001178303"/>
    </source>
</evidence>
<dbReference type="AlphaFoldDB" id="A0AA95LXW7"/>
<reference evidence="2 4" key="1">
    <citation type="submission" date="2016-08" db="EMBL/GenBank/DDBJ databases">
        <authorList>
            <person name="Loux V."/>
            <person name="Rue O."/>
        </authorList>
    </citation>
    <scope>NUCLEOTIDE SEQUENCE [LARGE SCALE GENOMIC DNA]</scope>
    <source>
        <strain evidence="2 4">WSBC_10311</strain>
    </source>
</reference>
<dbReference type="EMBL" id="CP126099">
    <property type="protein sequence ID" value="WHY31655.1"/>
    <property type="molecule type" value="Genomic_DNA"/>
</dbReference>
<reference evidence="3" key="2">
    <citation type="submission" date="2023-05" db="EMBL/GenBank/DDBJ databases">
        <title>Comparative genomics of Bacillaceae isolates and their secondary metabolite potential.</title>
        <authorList>
            <person name="Song L."/>
            <person name="Nielsen L.J."/>
            <person name="Mohite O."/>
            <person name="Xu X."/>
            <person name="Weber T."/>
            <person name="Kovacs A.T."/>
        </authorList>
    </citation>
    <scope>NUCLEOTIDE SEQUENCE</scope>
    <source>
        <strain evidence="3">LN15</strain>
    </source>
</reference>
<organism evidence="3 5">
    <name type="scientific">Bacillus wiedmannii</name>
    <dbReference type="NCBI Taxonomy" id="1890302"/>
    <lineage>
        <taxon>Bacteria</taxon>
        <taxon>Bacillati</taxon>
        <taxon>Bacillota</taxon>
        <taxon>Bacilli</taxon>
        <taxon>Bacillales</taxon>
        <taxon>Bacillaceae</taxon>
        <taxon>Bacillus</taxon>
        <taxon>Bacillus cereus group</taxon>
    </lineage>
</organism>
<feature type="domain" description="Phage protein Gp138 N-terminal" evidence="1">
    <location>
        <begin position="47"/>
        <end position="108"/>
    </location>
</feature>
<name>A0AA95LXW7_9BACI</name>
<proteinExistence type="predicted"/>
<protein>
    <submittedName>
        <fullName evidence="3">Gp138 family membrane-puncturing spike protein</fullName>
    </submittedName>
</protein>
<evidence type="ECO:0000313" key="2">
    <source>
        <dbReference type="EMBL" id="SCC45737.1"/>
    </source>
</evidence>
<evidence type="ECO:0000313" key="4">
    <source>
        <dbReference type="Proteomes" id="UP000195728"/>
    </source>
</evidence>
<dbReference type="Proteomes" id="UP001178303">
    <property type="component" value="Chromosome"/>
</dbReference>
<dbReference type="Pfam" id="PF18352">
    <property type="entry name" value="Gp138_N"/>
    <property type="match status" value="1"/>
</dbReference>
<evidence type="ECO:0000313" key="3">
    <source>
        <dbReference type="EMBL" id="WHY31655.1"/>
    </source>
</evidence>
<dbReference type="InterPro" id="IPR037026">
    <property type="entry name" value="Vgr_OB-fold_dom_sf"/>
</dbReference>
<accession>A0AA95LXW7</accession>
<sequence>MKEANDFFRRFKEKMVGGLNTCAIGLIENYDPVKLKADVRILPGETLIKSVPVVIQQSGDFYIRVPYKRNDPVAVVFAQREIDNIMYEANNPASQRMLAVDDALVIGGINFFTNDLPATDADKLLIGEKSGGATIAIGGGKIIMKGIVEVNGSQIG</sequence>
<dbReference type="InterPro" id="IPR041599">
    <property type="entry name" value="Gp138_N"/>
</dbReference>
<dbReference type="RefSeq" id="WP_088107256.1">
    <property type="nucleotide sequence ID" value="NZ_CP126099.1"/>
</dbReference>
<dbReference type="Gene3D" id="2.40.50.230">
    <property type="entry name" value="Gp5 N-terminal domain"/>
    <property type="match status" value="1"/>
</dbReference>